<feature type="binding site" evidence="16">
    <location>
        <position position="69"/>
    </location>
    <ligand>
        <name>substrate</name>
    </ligand>
</feature>
<keyword evidence="13" id="KW-0594">Phospholipid biosynthesis</keyword>
<evidence type="ECO:0000256" key="10">
    <source>
        <dbReference type="ARBA" id="ARBA00022989"/>
    </source>
</evidence>
<organism evidence="20 21">
    <name type="scientific">Acidihalobacter prosperus</name>
    <dbReference type="NCBI Taxonomy" id="160660"/>
    <lineage>
        <taxon>Bacteria</taxon>
        <taxon>Pseudomonadati</taxon>
        <taxon>Pseudomonadota</taxon>
        <taxon>Gammaproteobacteria</taxon>
        <taxon>Chromatiales</taxon>
        <taxon>Ectothiorhodospiraceae</taxon>
        <taxon>Acidihalobacter</taxon>
    </lineage>
</organism>
<dbReference type="GO" id="GO:0046872">
    <property type="term" value="F:metal ion binding"/>
    <property type="evidence" value="ECO:0007669"/>
    <property type="project" value="UniProtKB-KW"/>
</dbReference>
<evidence type="ECO:0000256" key="19">
    <source>
        <dbReference type="SAM" id="Phobius"/>
    </source>
</evidence>
<comment type="cofactor">
    <cofactor evidence="18">
        <name>Mg(2+)</name>
        <dbReference type="ChEBI" id="CHEBI:18420"/>
    </cofactor>
    <text evidence="18">Mn(2+), Zn(2+), Cd(2+) and Co(2+) support activity to lesser extents.</text>
</comment>
<keyword evidence="11" id="KW-0443">Lipid metabolism</keyword>
<evidence type="ECO:0000256" key="6">
    <source>
        <dbReference type="ARBA" id="ARBA00022692"/>
    </source>
</evidence>
<evidence type="ECO:0000256" key="17">
    <source>
        <dbReference type="PIRSR" id="PIRSR600829-3"/>
    </source>
</evidence>
<keyword evidence="18" id="KW-0460">Magnesium</keyword>
<feature type="transmembrane region" description="Helical" evidence="19">
    <location>
        <begin position="96"/>
        <end position="117"/>
    </location>
</feature>
<sequence>MPPDLRPRARLRSMGHAWRGLRWMLRSQANARVHLILTTLVIGAGLATRLDACEWTLLVLAIALVWVAEAMNTAIECLADALHPEHHPLIGRAKDVAAGAVLLAALGALAVGVLILLGRFG</sequence>
<evidence type="ECO:0000256" key="9">
    <source>
        <dbReference type="ARBA" id="ARBA00022840"/>
    </source>
</evidence>
<evidence type="ECO:0000256" key="15">
    <source>
        <dbReference type="PIRSR" id="PIRSR600829-1"/>
    </source>
</evidence>
<dbReference type="RefSeq" id="WP_038089075.1">
    <property type="nucleotide sequence ID" value="NZ_JQSG02000003.1"/>
</dbReference>
<evidence type="ECO:0000256" key="8">
    <source>
        <dbReference type="ARBA" id="ARBA00022777"/>
    </source>
</evidence>
<dbReference type="Gene3D" id="1.10.287.3610">
    <property type="match status" value="1"/>
</dbReference>
<comment type="caution">
    <text evidence="20">The sequence shown here is derived from an EMBL/GenBank/DDBJ whole genome shotgun (WGS) entry which is preliminary data.</text>
</comment>
<dbReference type="PANTHER" id="PTHR34299:SF1">
    <property type="entry name" value="DIACYLGLYCEROL KINASE"/>
    <property type="match status" value="1"/>
</dbReference>
<evidence type="ECO:0000256" key="12">
    <source>
        <dbReference type="ARBA" id="ARBA00023136"/>
    </source>
</evidence>
<feature type="binding site" evidence="17">
    <location>
        <begin position="85"/>
        <end position="87"/>
    </location>
    <ligand>
        <name>ATP</name>
        <dbReference type="ChEBI" id="CHEBI:30616"/>
    </ligand>
</feature>
<dbReference type="InterPro" id="IPR000829">
    <property type="entry name" value="DAGK"/>
</dbReference>
<evidence type="ECO:0000256" key="18">
    <source>
        <dbReference type="PIRSR" id="PIRSR600829-4"/>
    </source>
</evidence>
<feature type="binding site" evidence="17">
    <location>
        <position position="76"/>
    </location>
    <ligand>
        <name>ATP</name>
        <dbReference type="ChEBI" id="CHEBI:30616"/>
    </ligand>
</feature>
<reference evidence="20 21" key="1">
    <citation type="journal article" date="2014" name="Genome Announc.">
        <title>Draft Genome Sequence of the Iron-Oxidizing, Acidophilic, and Halotolerant 'Thiobacillus prosperus' Type Strain DSM 5130.</title>
        <authorList>
            <person name="Ossandon F.J."/>
            <person name="Cardenas J.P."/>
            <person name="Corbett M."/>
            <person name="Quatrini R."/>
            <person name="Holmes D.S."/>
            <person name="Watkin E."/>
        </authorList>
    </citation>
    <scope>NUCLEOTIDE SEQUENCE [LARGE SCALE GENOMIC DNA]</scope>
    <source>
        <strain evidence="20 21">DSM 5130</strain>
    </source>
</reference>
<evidence type="ECO:0000256" key="4">
    <source>
        <dbReference type="ARBA" id="ARBA00022516"/>
    </source>
</evidence>
<evidence type="ECO:0000256" key="14">
    <source>
        <dbReference type="ARBA" id="ARBA00023264"/>
    </source>
</evidence>
<accession>A0A1A6C3L0</accession>
<comment type="subcellular location">
    <subcellularLocation>
        <location evidence="1">Cell membrane</location>
        <topology evidence="1">Multi-pass membrane protein</topology>
    </subcellularLocation>
</comment>
<keyword evidence="6 19" id="KW-0812">Transmembrane</keyword>
<evidence type="ECO:0000256" key="11">
    <source>
        <dbReference type="ARBA" id="ARBA00023098"/>
    </source>
</evidence>
<keyword evidence="4" id="KW-0444">Lipid biosynthesis</keyword>
<evidence type="ECO:0000256" key="16">
    <source>
        <dbReference type="PIRSR" id="PIRSR600829-2"/>
    </source>
</evidence>
<dbReference type="CDD" id="cd14265">
    <property type="entry name" value="UDPK_IM_like"/>
    <property type="match status" value="1"/>
</dbReference>
<proteinExistence type="inferred from homology"/>
<keyword evidence="12 19" id="KW-0472">Membrane</keyword>
<dbReference type="EMBL" id="JQSG02000003">
    <property type="protein sequence ID" value="OBS09144.1"/>
    <property type="molecule type" value="Genomic_DNA"/>
</dbReference>
<feature type="binding site" evidence="17">
    <location>
        <begin position="94"/>
        <end position="95"/>
    </location>
    <ligand>
        <name>ATP</name>
        <dbReference type="ChEBI" id="CHEBI:30616"/>
    </ligand>
</feature>
<evidence type="ECO:0008006" key="22">
    <source>
        <dbReference type="Google" id="ProtNLM"/>
    </source>
</evidence>
<evidence type="ECO:0000313" key="21">
    <source>
        <dbReference type="Proteomes" id="UP000029273"/>
    </source>
</evidence>
<keyword evidence="5" id="KW-0808">Transferase</keyword>
<evidence type="ECO:0000256" key="3">
    <source>
        <dbReference type="ARBA" id="ARBA00022475"/>
    </source>
</evidence>
<keyword evidence="7 17" id="KW-0547">Nucleotide-binding</keyword>
<dbReference type="GO" id="GO:0005524">
    <property type="term" value="F:ATP binding"/>
    <property type="evidence" value="ECO:0007669"/>
    <property type="project" value="UniProtKB-KW"/>
</dbReference>
<name>A0A1A6C3L0_9GAMM</name>
<dbReference type="AlphaFoldDB" id="A0A1A6C3L0"/>
<dbReference type="Proteomes" id="UP000029273">
    <property type="component" value="Unassembled WGS sequence"/>
</dbReference>
<evidence type="ECO:0000256" key="13">
    <source>
        <dbReference type="ARBA" id="ARBA00023209"/>
    </source>
</evidence>
<comment type="similarity">
    <text evidence="2">Belongs to the bacterial diacylglycerol kinase family.</text>
</comment>
<dbReference type="OrthoDB" id="9796011at2"/>
<feature type="binding site" evidence="18">
    <location>
        <position position="76"/>
    </location>
    <ligand>
        <name>a divalent metal cation</name>
        <dbReference type="ChEBI" id="CHEBI:60240"/>
    </ligand>
</feature>
<protein>
    <recommendedName>
        <fullName evidence="22">Diacylglycerol kinase</fullName>
    </recommendedName>
</protein>
<dbReference type="GO" id="GO:0008654">
    <property type="term" value="P:phospholipid biosynthetic process"/>
    <property type="evidence" value="ECO:0007669"/>
    <property type="project" value="UniProtKB-KW"/>
</dbReference>
<keyword evidence="10 19" id="KW-1133">Transmembrane helix</keyword>
<evidence type="ECO:0000313" key="20">
    <source>
        <dbReference type="EMBL" id="OBS09144.1"/>
    </source>
</evidence>
<keyword evidence="14" id="KW-1208">Phospholipid metabolism</keyword>
<dbReference type="GO" id="GO:0005886">
    <property type="term" value="C:plasma membrane"/>
    <property type="evidence" value="ECO:0007669"/>
    <property type="project" value="UniProtKB-SubCell"/>
</dbReference>
<gene>
    <name evidence="20" type="ORF">Thpro_021472</name>
</gene>
<keyword evidence="9 17" id="KW-0067">ATP-binding</keyword>
<evidence type="ECO:0000256" key="1">
    <source>
        <dbReference type="ARBA" id="ARBA00004651"/>
    </source>
</evidence>
<dbReference type="Pfam" id="PF01219">
    <property type="entry name" value="DAGK_prokar"/>
    <property type="match status" value="1"/>
</dbReference>
<evidence type="ECO:0000256" key="7">
    <source>
        <dbReference type="ARBA" id="ARBA00022741"/>
    </source>
</evidence>
<dbReference type="GO" id="GO:0016301">
    <property type="term" value="F:kinase activity"/>
    <property type="evidence" value="ECO:0007669"/>
    <property type="project" value="UniProtKB-KW"/>
</dbReference>
<dbReference type="InterPro" id="IPR036945">
    <property type="entry name" value="DAGK_sf"/>
</dbReference>
<dbReference type="PANTHER" id="PTHR34299">
    <property type="entry name" value="DIACYLGLYCEROL KINASE"/>
    <property type="match status" value="1"/>
</dbReference>
<keyword evidence="18" id="KW-0479">Metal-binding</keyword>
<keyword evidence="3" id="KW-1003">Cell membrane</keyword>
<evidence type="ECO:0000256" key="5">
    <source>
        <dbReference type="ARBA" id="ARBA00022679"/>
    </source>
</evidence>
<evidence type="ECO:0000256" key="2">
    <source>
        <dbReference type="ARBA" id="ARBA00005967"/>
    </source>
</evidence>
<keyword evidence="8" id="KW-0418">Kinase</keyword>
<dbReference type="InterPro" id="IPR033717">
    <property type="entry name" value="UDPK"/>
</dbReference>
<feature type="active site" description="Proton acceptor" evidence="15">
    <location>
        <position position="69"/>
    </location>
</feature>
<keyword evidence="21" id="KW-1185">Reference proteome</keyword>